<evidence type="ECO:0000259" key="12">
    <source>
        <dbReference type="PROSITE" id="PS50259"/>
    </source>
</evidence>
<feature type="non-terminal residue" evidence="13">
    <location>
        <position position="1"/>
    </location>
</feature>
<dbReference type="InterPro" id="IPR001828">
    <property type="entry name" value="ANF_lig-bd_rcpt"/>
</dbReference>
<evidence type="ECO:0000256" key="2">
    <source>
        <dbReference type="ARBA" id="ARBA00022475"/>
    </source>
</evidence>
<feature type="transmembrane region" description="Helical" evidence="11">
    <location>
        <begin position="341"/>
        <end position="364"/>
    </location>
</feature>
<dbReference type="InterPro" id="IPR000068">
    <property type="entry name" value="GPCR_3_Ca_sens_rcpt-rel"/>
</dbReference>
<dbReference type="SUPFAM" id="SSF53822">
    <property type="entry name" value="Periplasmic binding protein-like I"/>
    <property type="match status" value="1"/>
</dbReference>
<keyword evidence="10" id="KW-0807">Transducer</keyword>
<dbReference type="PRINTS" id="PR00248">
    <property type="entry name" value="GPCRMGR"/>
</dbReference>
<evidence type="ECO:0000256" key="1">
    <source>
        <dbReference type="ARBA" id="ARBA00004651"/>
    </source>
</evidence>
<keyword evidence="8" id="KW-0675">Receptor</keyword>
<dbReference type="AlphaFoldDB" id="A0A8T2PNW1"/>
<keyword evidence="14" id="KW-1185">Reference proteome</keyword>
<evidence type="ECO:0000256" key="5">
    <source>
        <dbReference type="ARBA" id="ARBA00022989"/>
    </source>
</evidence>
<dbReference type="OrthoDB" id="5984008at2759"/>
<feature type="transmembrane region" description="Helical" evidence="11">
    <location>
        <begin position="306"/>
        <end position="329"/>
    </location>
</feature>
<evidence type="ECO:0000313" key="14">
    <source>
        <dbReference type="Proteomes" id="UP000824540"/>
    </source>
</evidence>
<reference evidence="13" key="1">
    <citation type="thesis" date="2021" institute="BYU ScholarsArchive" country="Provo, UT, USA">
        <title>Applications of and Algorithms for Genome Assembly and Genomic Analyses with an Emphasis on Marine Teleosts.</title>
        <authorList>
            <person name="Pickett B.D."/>
        </authorList>
    </citation>
    <scope>NUCLEOTIDE SEQUENCE</scope>
    <source>
        <strain evidence="13">HI-2016</strain>
    </source>
</reference>
<dbReference type="Pfam" id="PF07562">
    <property type="entry name" value="NCD3G"/>
    <property type="match status" value="1"/>
</dbReference>
<proteinExistence type="predicted"/>
<name>A0A8T2PNW1_9TELE</name>
<dbReference type="InterPro" id="IPR017978">
    <property type="entry name" value="GPCR_3_C"/>
</dbReference>
<dbReference type="Proteomes" id="UP000824540">
    <property type="component" value="Unassembled WGS sequence"/>
</dbReference>
<keyword evidence="6" id="KW-0297">G-protein coupled receptor</keyword>
<dbReference type="Pfam" id="PF00003">
    <property type="entry name" value="7tm_3"/>
    <property type="match status" value="1"/>
</dbReference>
<dbReference type="GO" id="GO:0005886">
    <property type="term" value="C:plasma membrane"/>
    <property type="evidence" value="ECO:0007669"/>
    <property type="project" value="UniProtKB-SubCell"/>
</dbReference>
<keyword evidence="7 11" id="KW-0472">Membrane</keyword>
<evidence type="ECO:0000256" key="4">
    <source>
        <dbReference type="ARBA" id="ARBA00022729"/>
    </source>
</evidence>
<dbReference type="Pfam" id="PF01094">
    <property type="entry name" value="ANF_receptor"/>
    <property type="match status" value="1"/>
</dbReference>
<evidence type="ECO:0000256" key="3">
    <source>
        <dbReference type="ARBA" id="ARBA00022692"/>
    </source>
</evidence>
<evidence type="ECO:0000256" key="11">
    <source>
        <dbReference type="SAM" id="Phobius"/>
    </source>
</evidence>
<comment type="caution">
    <text evidence="13">The sequence shown here is derived from an EMBL/GenBank/DDBJ whole genome shotgun (WGS) entry which is preliminary data.</text>
</comment>
<dbReference type="PANTHER" id="PTHR24061:SF441">
    <property type="entry name" value="TASTE RECEPTOR TYPE 1 MEMBER 2B-RELATED"/>
    <property type="match status" value="1"/>
</dbReference>
<dbReference type="InterPro" id="IPR038550">
    <property type="entry name" value="GPCR_3_9-Cys_sf"/>
</dbReference>
<dbReference type="InterPro" id="IPR017979">
    <property type="entry name" value="GPCR_3_CS"/>
</dbReference>
<keyword evidence="9" id="KW-0325">Glycoprotein</keyword>
<keyword evidence="2" id="KW-1003">Cell membrane</keyword>
<comment type="subcellular location">
    <subcellularLocation>
        <location evidence="1">Cell membrane</location>
        <topology evidence="1">Multi-pass membrane protein</topology>
    </subcellularLocation>
</comment>
<dbReference type="InterPro" id="IPR000337">
    <property type="entry name" value="GPCR_3"/>
</dbReference>
<accession>A0A8T2PNW1</accession>
<evidence type="ECO:0000313" key="13">
    <source>
        <dbReference type="EMBL" id="KAG9352948.1"/>
    </source>
</evidence>
<evidence type="ECO:0000256" key="10">
    <source>
        <dbReference type="ARBA" id="ARBA00023224"/>
    </source>
</evidence>
<dbReference type="Gene3D" id="3.40.50.2300">
    <property type="match status" value="1"/>
</dbReference>
<organism evidence="13 14">
    <name type="scientific">Albula glossodonta</name>
    <name type="common">roundjaw bonefish</name>
    <dbReference type="NCBI Taxonomy" id="121402"/>
    <lineage>
        <taxon>Eukaryota</taxon>
        <taxon>Metazoa</taxon>
        <taxon>Chordata</taxon>
        <taxon>Craniata</taxon>
        <taxon>Vertebrata</taxon>
        <taxon>Euteleostomi</taxon>
        <taxon>Actinopterygii</taxon>
        <taxon>Neopterygii</taxon>
        <taxon>Teleostei</taxon>
        <taxon>Albuliformes</taxon>
        <taxon>Albulidae</taxon>
        <taxon>Albula</taxon>
    </lineage>
</organism>
<dbReference type="Gene3D" id="2.10.50.30">
    <property type="entry name" value="GPCR, family 3, nine cysteines domain"/>
    <property type="match status" value="1"/>
</dbReference>
<keyword evidence="4" id="KW-0732">Signal</keyword>
<protein>
    <recommendedName>
        <fullName evidence="12">G-protein coupled receptors family 3 profile domain-containing protein</fullName>
    </recommendedName>
</protein>
<feature type="transmembrane region" description="Helical" evidence="11">
    <location>
        <begin position="384"/>
        <end position="404"/>
    </location>
</feature>
<dbReference type="EMBL" id="JAFBMS010000004">
    <property type="protein sequence ID" value="KAG9352948.1"/>
    <property type="molecule type" value="Genomic_DNA"/>
</dbReference>
<feature type="domain" description="G-protein coupled receptors family 3 profile" evidence="12">
    <location>
        <begin position="270"/>
        <end position="434"/>
    </location>
</feature>
<dbReference type="PROSITE" id="PS50259">
    <property type="entry name" value="G_PROTEIN_RECEP_F3_4"/>
    <property type="match status" value="1"/>
</dbReference>
<dbReference type="InterPro" id="IPR028082">
    <property type="entry name" value="Peripla_BP_I"/>
</dbReference>
<dbReference type="FunFam" id="2.10.50.30:FF:000004">
    <property type="entry name" value="Taste receptor type 1 member 3-like protein"/>
    <property type="match status" value="1"/>
</dbReference>
<keyword evidence="5 11" id="KW-1133">Transmembrane helix</keyword>
<sequence length="434" mass="49090">MWIASETWSLSQELMKMDGIENVGTILGINIRGIKTLPGFEAFLKRSMPGDKRTHCYNESLVDVESMCNQECPECLTVDPMTILKEDPTYMFTIYAAVYAVAHALHEVLECGNQSCSSKHAYPYMVTEKLKTVKFTLLNQSVEFDENGDPPAHYDFIYWDWNSRSHMIIGGYDTGQRVTFEINKTYIHWKGQRMVPELKCSSECKEGHKRVQTGYHVCCFDCKMCTEGTFVNNSVDPYNCSKCETDEWSKNASVLCEKRKLVHLHHTEPLAMGLLFSASFILISSLAIIVLFACKYHTPVVRSAGGNMTFFMLSCLCLSSVSVFFYVGYPSSAHCILRNPAFAVFYTGCMSCLAIRSFQIISIFKMASKLPKAYDYWVKYNGQWIAVAAALLIQLFLCGLWMGINAPKPMNTTVSMEIICDCSLGDPYIFHTIL</sequence>
<evidence type="ECO:0000256" key="9">
    <source>
        <dbReference type="ARBA" id="ARBA00023180"/>
    </source>
</evidence>
<dbReference type="PANTHER" id="PTHR24061">
    <property type="entry name" value="CALCIUM-SENSING RECEPTOR-RELATED"/>
    <property type="match status" value="1"/>
</dbReference>
<dbReference type="GO" id="GO:0004930">
    <property type="term" value="F:G protein-coupled receptor activity"/>
    <property type="evidence" value="ECO:0007669"/>
    <property type="project" value="UniProtKB-KW"/>
</dbReference>
<evidence type="ECO:0000256" key="8">
    <source>
        <dbReference type="ARBA" id="ARBA00023170"/>
    </source>
</evidence>
<gene>
    <name evidence="13" type="ORF">JZ751_017524</name>
</gene>
<dbReference type="InterPro" id="IPR011500">
    <property type="entry name" value="GPCR_3_9-Cys_dom"/>
</dbReference>
<evidence type="ECO:0000256" key="6">
    <source>
        <dbReference type="ARBA" id="ARBA00023040"/>
    </source>
</evidence>
<dbReference type="PROSITE" id="PS00980">
    <property type="entry name" value="G_PROTEIN_RECEP_F3_2"/>
    <property type="match status" value="1"/>
</dbReference>
<keyword evidence="3 11" id="KW-0812">Transmembrane</keyword>
<evidence type="ECO:0000256" key="7">
    <source>
        <dbReference type="ARBA" id="ARBA00023136"/>
    </source>
</evidence>
<feature type="transmembrane region" description="Helical" evidence="11">
    <location>
        <begin position="270"/>
        <end position="294"/>
    </location>
</feature>